<name>X0V8Z7_9ZZZZ</name>
<dbReference type="EMBL" id="BARS01037646">
    <property type="protein sequence ID" value="GAG14650.1"/>
    <property type="molecule type" value="Genomic_DNA"/>
</dbReference>
<dbReference type="InterPro" id="IPR011453">
    <property type="entry name" value="DUF1559"/>
</dbReference>
<sequence length="237" mass="26154">MKRKAFTLIELLVVVAIIALLISILLPSLSRARELAKRAVCSANLRGIGQGEHIYSNDHYEWFPHHYYVPTYSRPEIVPQTHGIRFVGYMGSAMEPTITQEVMDNAQNNNNGSESTSASHPARSLFLLVVAGFSTAGEFVCPSSADAPDDLRNRGSDSSLPGESAAQPGTNRFEFRGYPYMSYGYQLPYSRRGKPRGTMDVRMPVNADKGPFFMADSEDQDTRTTADMYSGVTVLPS</sequence>
<evidence type="ECO:0000313" key="3">
    <source>
        <dbReference type="EMBL" id="GAG14650.1"/>
    </source>
</evidence>
<dbReference type="NCBIfam" id="TIGR02532">
    <property type="entry name" value="IV_pilin_GFxxxE"/>
    <property type="match status" value="1"/>
</dbReference>
<evidence type="ECO:0000259" key="2">
    <source>
        <dbReference type="Pfam" id="PF07596"/>
    </source>
</evidence>
<dbReference type="Pfam" id="PF07963">
    <property type="entry name" value="N_methyl"/>
    <property type="match status" value="1"/>
</dbReference>
<comment type="caution">
    <text evidence="3">The sequence shown here is derived from an EMBL/GenBank/DDBJ whole genome shotgun (WGS) entry which is preliminary data.</text>
</comment>
<evidence type="ECO:0000256" key="1">
    <source>
        <dbReference type="SAM" id="MobiDB-lite"/>
    </source>
</evidence>
<dbReference type="Gene3D" id="3.30.700.10">
    <property type="entry name" value="Glycoprotein, Type 4 Pilin"/>
    <property type="match status" value="1"/>
</dbReference>
<feature type="region of interest" description="Disordered" evidence="1">
    <location>
        <begin position="144"/>
        <end position="171"/>
    </location>
</feature>
<feature type="non-terminal residue" evidence="3">
    <location>
        <position position="237"/>
    </location>
</feature>
<feature type="domain" description="DUF1559" evidence="2">
    <location>
        <begin position="31"/>
        <end position="193"/>
    </location>
</feature>
<reference evidence="3" key="1">
    <citation type="journal article" date="2014" name="Front. Microbiol.">
        <title>High frequency of phylogenetically diverse reductive dehalogenase-homologous genes in deep subseafloor sedimentary metagenomes.</title>
        <authorList>
            <person name="Kawai M."/>
            <person name="Futagami T."/>
            <person name="Toyoda A."/>
            <person name="Takaki Y."/>
            <person name="Nishi S."/>
            <person name="Hori S."/>
            <person name="Arai W."/>
            <person name="Tsubouchi T."/>
            <person name="Morono Y."/>
            <person name="Uchiyama I."/>
            <person name="Ito T."/>
            <person name="Fujiyama A."/>
            <person name="Inagaki F."/>
            <person name="Takami H."/>
        </authorList>
    </citation>
    <scope>NUCLEOTIDE SEQUENCE</scope>
    <source>
        <strain evidence="3">Expedition CK06-06</strain>
    </source>
</reference>
<dbReference type="InterPro" id="IPR045584">
    <property type="entry name" value="Pilin-like"/>
</dbReference>
<protein>
    <recommendedName>
        <fullName evidence="2">DUF1559 domain-containing protein</fullName>
    </recommendedName>
</protein>
<dbReference type="Pfam" id="PF07596">
    <property type="entry name" value="SBP_bac_10"/>
    <property type="match status" value="1"/>
</dbReference>
<dbReference type="PANTHER" id="PTHR30093">
    <property type="entry name" value="GENERAL SECRETION PATHWAY PROTEIN G"/>
    <property type="match status" value="1"/>
</dbReference>
<proteinExistence type="predicted"/>
<gene>
    <name evidence="3" type="ORF">S01H1_57699</name>
</gene>
<dbReference type="InterPro" id="IPR012902">
    <property type="entry name" value="N_methyl_site"/>
</dbReference>
<dbReference type="SUPFAM" id="SSF54523">
    <property type="entry name" value="Pili subunits"/>
    <property type="match status" value="1"/>
</dbReference>
<accession>X0V8Z7</accession>
<organism evidence="3">
    <name type="scientific">marine sediment metagenome</name>
    <dbReference type="NCBI Taxonomy" id="412755"/>
    <lineage>
        <taxon>unclassified sequences</taxon>
        <taxon>metagenomes</taxon>
        <taxon>ecological metagenomes</taxon>
    </lineage>
</organism>
<dbReference type="PANTHER" id="PTHR30093:SF2">
    <property type="entry name" value="TYPE II SECRETION SYSTEM PROTEIN H"/>
    <property type="match status" value="1"/>
</dbReference>
<dbReference type="AlphaFoldDB" id="X0V8Z7"/>